<reference evidence="3" key="1">
    <citation type="journal article" date="2021" name="Proc. Natl. Acad. Sci. U.S.A.">
        <title>A Catalog of Tens of Thousands of Viruses from Human Metagenomes Reveals Hidden Associations with Chronic Diseases.</title>
        <authorList>
            <person name="Tisza M.J."/>
            <person name="Buck C.B."/>
        </authorList>
    </citation>
    <scope>NUCLEOTIDE SEQUENCE</scope>
    <source>
        <strain evidence="3">Ct8LX107</strain>
    </source>
</reference>
<evidence type="ECO:0000256" key="1">
    <source>
        <dbReference type="SAM" id="Coils"/>
    </source>
</evidence>
<evidence type="ECO:0000256" key="2">
    <source>
        <dbReference type="SAM" id="MobiDB-lite"/>
    </source>
</evidence>
<feature type="coiled-coil region" evidence="1">
    <location>
        <begin position="29"/>
        <end position="59"/>
    </location>
</feature>
<evidence type="ECO:0000313" key="3">
    <source>
        <dbReference type="EMBL" id="DAE21014.1"/>
    </source>
</evidence>
<dbReference type="InterPro" id="IPR009636">
    <property type="entry name" value="SCAF"/>
</dbReference>
<dbReference type="GO" id="GO:0019069">
    <property type="term" value="P:viral capsid assembly"/>
    <property type="evidence" value="ECO:0007669"/>
    <property type="project" value="InterPro"/>
</dbReference>
<sequence>MAFTRKFLKALGLTEEQVDSVVEAHTETVDGLKSQMAGYKTDAEKLKDVQRELDDLKAKGGGEDYKSKYDSEHAAFEKYKNDQNAKESAALAERLYREQLNALGITGKRADSIVRLTDLSTVKVKDGKLEDADGVKKGIQTDYADFIPKTRTDGADPADPPHSGGKMSREEIYKKDDKGRYLLSTAERQKALAESMAAESE</sequence>
<organism evidence="3">
    <name type="scientific">Siphoviridae sp. ct8LX107</name>
    <dbReference type="NCBI Taxonomy" id="2826169"/>
    <lineage>
        <taxon>Viruses</taxon>
        <taxon>Duplodnaviria</taxon>
        <taxon>Heunggongvirae</taxon>
        <taxon>Uroviricota</taxon>
        <taxon>Caudoviricetes</taxon>
    </lineage>
</organism>
<protein>
    <submittedName>
        <fullName evidence="3">Minor structural protein</fullName>
    </submittedName>
</protein>
<keyword evidence="1" id="KW-0175">Coiled coil</keyword>
<dbReference type="Pfam" id="PF06810">
    <property type="entry name" value="Phage_scaffold"/>
    <property type="match status" value="1"/>
</dbReference>
<feature type="region of interest" description="Disordered" evidence="2">
    <location>
        <begin position="146"/>
        <end position="173"/>
    </location>
</feature>
<proteinExistence type="predicted"/>
<accession>A0A8S5QP62</accession>
<name>A0A8S5QP62_9CAUD</name>
<dbReference type="EMBL" id="BK015706">
    <property type="protein sequence ID" value="DAE21014.1"/>
    <property type="molecule type" value="Genomic_DNA"/>
</dbReference>